<reference evidence="2 3" key="2">
    <citation type="journal article" date="2019" name="G3 (Bethesda)">
        <title>Hybrid Assembly of the Genome of the Entomopathogenic Nematode Steinernema carpocapsae Identifies the X-Chromosome.</title>
        <authorList>
            <person name="Serra L."/>
            <person name="Macchietto M."/>
            <person name="Macias-Munoz A."/>
            <person name="McGill C.J."/>
            <person name="Rodriguez I.M."/>
            <person name="Rodriguez B."/>
            <person name="Murad R."/>
            <person name="Mortazavi A."/>
        </authorList>
    </citation>
    <scope>NUCLEOTIDE SEQUENCE [LARGE SCALE GENOMIC DNA]</scope>
    <source>
        <strain evidence="2 3">ALL</strain>
    </source>
</reference>
<dbReference type="EMBL" id="AZBU02000001">
    <property type="protein sequence ID" value="TMS37263.1"/>
    <property type="molecule type" value="Genomic_DNA"/>
</dbReference>
<evidence type="ECO:0000256" key="1">
    <source>
        <dbReference type="SAM" id="MobiDB-lite"/>
    </source>
</evidence>
<dbReference type="Proteomes" id="UP000298663">
    <property type="component" value="Chromosome X"/>
</dbReference>
<evidence type="ECO:0000313" key="2">
    <source>
        <dbReference type="EMBL" id="TMS37263.1"/>
    </source>
</evidence>
<name>A0A4V6I8A1_STECR</name>
<sequence>MSHNWENQTHDPPKRSASITDYTDRLEPALNLLSCFPRSEREVRPPPRIACALGIQLQVHVIHAIACLIGIKRVDRL</sequence>
<feature type="region of interest" description="Disordered" evidence="1">
    <location>
        <begin position="1"/>
        <end position="20"/>
    </location>
</feature>
<proteinExistence type="predicted"/>
<dbReference type="AlphaFoldDB" id="A0A4V6I8A1"/>
<dbReference type="EMBL" id="CM016762">
    <property type="protein sequence ID" value="TMS37263.1"/>
    <property type="molecule type" value="Genomic_DNA"/>
</dbReference>
<reference evidence="2 3" key="1">
    <citation type="journal article" date="2015" name="Genome Biol.">
        <title>Comparative genomics of Steinernema reveals deeply conserved gene regulatory networks.</title>
        <authorList>
            <person name="Dillman A.R."/>
            <person name="Macchietto M."/>
            <person name="Porter C.F."/>
            <person name="Rogers A."/>
            <person name="Williams B."/>
            <person name="Antoshechkin I."/>
            <person name="Lee M.M."/>
            <person name="Goodwin Z."/>
            <person name="Lu X."/>
            <person name="Lewis E.E."/>
            <person name="Goodrich-Blair H."/>
            <person name="Stock S.P."/>
            <person name="Adams B.J."/>
            <person name="Sternberg P.W."/>
            <person name="Mortazavi A."/>
        </authorList>
    </citation>
    <scope>NUCLEOTIDE SEQUENCE [LARGE SCALE GENOMIC DNA]</scope>
    <source>
        <strain evidence="2 3">ALL</strain>
    </source>
</reference>
<keyword evidence="3" id="KW-1185">Reference proteome</keyword>
<gene>
    <name evidence="2" type="ORF">L596_004235</name>
</gene>
<organism evidence="2 3">
    <name type="scientific">Steinernema carpocapsae</name>
    <name type="common">Entomopathogenic nematode</name>
    <dbReference type="NCBI Taxonomy" id="34508"/>
    <lineage>
        <taxon>Eukaryota</taxon>
        <taxon>Metazoa</taxon>
        <taxon>Ecdysozoa</taxon>
        <taxon>Nematoda</taxon>
        <taxon>Chromadorea</taxon>
        <taxon>Rhabditida</taxon>
        <taxon>Tylenchina</taxon>
        <taxon>Panagrolaimomorpha</taxon>
        <taxon>Strongyloidoidea</taxon>
        <taxon>Steinernematidae</taxon>
        <taxon>Steinernema</taxon>
    </lineage>
</organism>
<evidence type="ECO:0000313" key="3">
    <source>
        <dbReference type="Proteomes" id="UP000298663"/>
    </source>
</evidence>
<comment type="caution">
    <text evidence="2">The sequence shown here is derived from an EMBL/GenBank/DDBJ whole genome shotgun (WGS) entry which is preliminary data.</text>
</comment>
<protein>
    <submittedName>
        <fullName evidence="2">Uncharacterized protein</fullName>
    </submittedName>
</protein>
<accession>A0A4V6I8A1</accession>